<dbReference type="EMBL" id="CP101989">
    <property type="protein sequence ID" value="UUI65287.1"/>
    <property type="molecule type" value="Genomic_DNA"/>
</dbReference>
<evidence type="ECO:0000313" key="2">
    <source>
        <dbReference type="EMBL" id="UUI65287.1"/>
    </source>
</evidence>
<accession>A0ABY5K834</accession>
<evidence type="ECO:0000259" key="1">
    <source>
        <dbReference type="Pfam" id="PF09359"/>
    </source>
</evidence>
<dbReference type="CDD" id="cd07750">
    <property type="entry name" value="PolyPPase_VTC_like"/>
    <property type="match status" value="1"/>
</dbReference>
<organism evidence="2 3">
    <name type="scientific">Cellulomonas wangsupingiae</name>
    <dbReference type="NCBI Taxonomy" id="2968085"/>
    <lineage>
        <taxon>Bacteria</taxon>
        <taxon>Bacillati</taxon>
        <taxon>Actinomycetota</taxon>
        <taxon>Actinomycetes</taxon>
        <taxon>Micrococcales</taxon>
        <taxon>Cellulomonadaceae</taxon>
        <taxon>Cellulomonas</taxon>
    </lineage>
</organism>
<name>A0ABY5K834_9CELL</name>
<dbReference type="SUPFAM" id="SSF55154">
    <property type="entry name" value="CYTH-like phosphatases"/>
    <property type="match status" value="1"/>
</dbReference>
<sequence>MSARTLDGPVTGLPTVTLDELQARACLQTRVDRKYVVPDAVVDDLLTDLRDGCEAARVLRIDGREVFAYESVYFDTPDLTCYLGAAHRRRRRFKVRTRTYLDSGACFAEVKTRGPRGSTVKTRAPYDRDLRDRLTPEALAFARAVLDAAAVPHPDDPRYAPTLVTRYHRRTFLLPGPHAADSRLTVDTHLIWTAARGSALRLDGLSVVETKTGATPSGADRLLWRRGHRPVRLSKYGTGMAATTPDLPCTPWRRVLDRHVTPALVPAE</sequence>
<dbReference type="Proteomes" id="UP001317322">
    <property type="component" value="Chromosome"/>
</dbReference>
<dbReference type="InterPro" id="IPR033469">
    <property type="entry name" value="CYTH-like_dom_sf"/>
</dbReference>
<proteinExistence type="predicted"/>
<keyword evidence="3" id="KW-1185">Reference proteome</keyword>
<reference evidence="2 3" key="1">
    <citation type="submission" date="2022-07" db="EMBL/GenBank/DDBJ databases">
        <title>Novel species in genus cellulomonas.</title>
        <authorList>
            <person name="Ye L."/>
        </authorList>
    </citation>
    <scope>NUCLEOTIDE SEQUENCE [LARGE SCALE GENOMIC DNA]</scope>
    <source>
        <strain evidence="3">zg-Y908</strain>
    </source>
</reference>
<dbReference type="Pfam" id="PF09359">
    <property type="entry name" value="VTC"/>
    <property type="match status" value="1"/>
</dbReference>
<dbReference type="Gene3D" id="3.20.100.30">
    <property type="entry name" value="VTC, catalytic tunnel domain"/>
    <property type="match status" value="1"/>
</dbReference>
<gene>
    <name evidence="2" type="ORF">NP075_00655</name>
</gene>
<dbReference type="InterPro" id="IPR042267">
    <property type="entry name" value="VTC_sf"/>
</dbReference>
<feature type="domain" description="VTC" evidence="1">
    <location>
        <begin position="30"/>
        <end position="242"/>
    </location>
</feature>
<evidence type="ECO:0000313" key="3">
    <source>
        <dbReference type="Proteomes" id="UP001317322"/>
    </source>
</evidence>
<dbReference type="RefSeq" id="WP_227563789.1">
    <property type="nucleotide sequence ID" value="NZ_CP101989.1"/>
</dbReference>
<protein>
    <submittedName>
        <fullName evidence="2">Polyphosphate polymerase domain-containing protein</fullName>
    </submittedName>
</protein>
<dbReference type="InterPro" id="IPR018966">
    <property type="entry name" value="VTC_domain"/>
</dbReference>